<feature type="region of interest" description="Disordered" evidence="1">
    <location>
        <begin position="271"/>
        <end position="293"/>
    </location>
</feature>
<evidence type="ECO:0000313" key="3">
    <source>
        <dbReference type="Proteomes" id="UP000268093"/>
    </source>
</evidence>
<dbReference type="Proteomes" id="UP000268093">
    <property type="component" value="Unassembled WGS sequence"/>
</dbReference>
<protein>
    <recommendedName>
        <fullName evidence="4">F-box domain-containing protein</fullName>
    </recommendedName>
</protein>
<keyword evidence="3" id="KW-1185">Reference proteome</keyword>
<evidence type="ECO:0000256" key="1">
    <source>
        <dbReference type="SAM" id="MobiDB-lite"/>
    </source>
</evidence>
<feature type="compositionally biased region" description="Polar residues" evidence="1">
    <location>
        <begin position="282"/>
        <end position="293"/>
    </location>
</feature>
<reference evidence="2 3" key="1">
    <citation type="journal article" date="2018" name="New Phytol.">
        <title>Phylogenomics of Endogonaceae and evolution of mycorrhizas within Mucoromycota.</title>
        <authorList>
            <person name="Chang Y."/>
            <person name="Desiro A."/>
            <person name="Na H."/>
            <person name="Sandor L."/>
            <person name="Lipzen A."/>
            <person name="Clum A."/>
            <person name="Barry K."/>
            <person name="Grigoriev I.V."/>
            <person name="Martin F.M."/>
            <person name="Stajich J.E."/>
            <person name="Smith M.E."/>
            <person name="Bonito G."/>
            <person name="Spatafora J.W."/>
        </authorList>
    </citation>
    <scope>NUCLEOTIDE SEQUENCE [LARGE SCALE GENOMIC DNA]</scope>
    <source>
        <strain evidence="2 3">GMNB39</strain>
    </source>
</reference>
<accession>A0A433DFW6</accession>
<evidence type="ECO:0008006" key="4">
    <source>
        <dbReference type="Google" id="ProtNLM"/>
    </source>
</evidence>
<comment type="caution">
    <text evidence="2">The sequence shown here is derived from an EMBL/GenBank/DDBJ whole genome shotgun (WGS) entry which is preliminary data.</text>
</comment>
<name>A0A433DFW6_9FUNG</name>
<sequence>MPTQPLPQIIPDILREVFLYFTPPKSSDPDLIPLDLFACSLLSSTTLCQMPTKTLPQLIPDILREVFLYFAPPNSSGPDLIPPDLFACSLVCKYWYGEACPLLDRYKFQQLTLNSRYTSDELKRIGGLFIEYRRNGQEYFNKIESVLVDIISLTASDPVMKLSMPAVQTILAHLPPKQTRLCIMPKFAGTPWFARSFLRKDIPSLLIMTHIHLHDNSSNPIPTRQNHINDVIASLSLRLESLKLTDVTFNAKTYDTLCLCTTLREFHNRRRHESYHDHQGARVSSTLTSKDVL</sequence>
<dbReference type="EMBL" id="RBNI01002009">
    <property type="protein sequence ID" value="RUP49753.1"/>
    <property type="molecule type" value="Genomic_DNA"/>
</dbReference>
<dbReference type="AlphaFoldDB" id="A0A433DFW6"/>
<gene>
    <name evidence="2" type="ORF">BC936DRAFT_141610</name>
</gene>
<proteinExistence type="predicted"/>
<organism evidence="2 3">
    <name type="scientific">Jimgerdemannia flammicorona</name>
    <dbReference type="NCBI Taxonomy" id="994334"/>
    <lineage>
        <taxon>Eukaryota</taxon>
        <taxon>Fungi</taxon>
        <taxon>Fungi incertae sedis</taxon>
        <taxon>Mucoromycota</taxon>
        <taxon>Mucoromycotina</taxon>
        <taxon>Endogonomycetes</taxon>
        <taxon>Endogonales</taxon>
        <taxon>Endogonaceae</taxon>
        <taxon>Jimgerdemannia</taxon>
    </lineage>
</organism>
<evidence type="ECO:0000313" key="2">
    <source>
        <dbReference type="EMBL" id="RUP49753.1"/>
    </source>
</evidence>